<dbReference type="Gene3D" id="3.90.420.10">
    <property type="entry name" value="Oxidoreductase, molybdopterin-binding domain"/>
    <property type="match status" value="1"/>
</dbReference>
<dbReference type="Proteomes" id="UP000781932">
    <property type="component" value="Unassembled WGS sequence"/>
</dbReference>
<dbReference type="Gene3D" id="2.60.40.650">
    <property type="match status" value="1"/>
</dbReference>
<keyword evidence="4" id="KW-0560">Oxidoreductase</keyword>
<comment type="cofactor">
    <cofactor evidence="1">
        <name>Mo-molybdopterin</name>
        <dbReference type="ChEBI" id="CHEBI:71302"/>
    </cofactor>
</comment>
<proteinExistence type="predicted"/>
<dbReference type="RefSeq" id="XP_038741423.1">
    <property type="nucleotide sequence ID" value="XM_038893308.1"/>
</dbReference>
<reference evidence="7" key="2">
    <citation type="submission" date="2020-11" db="EMBL/GenBank/DDBJ databases">
        <title>Whole genome sequencing of Colletotrichum sp.</title>
        <authorList>
            <person name="Li H."/>
        </authorList>
    </citation>
    <scope>NUCLEOTIDE SEQUENCE</scope>
    <source>
        <strain evidence="7">CkLH20</strain>
    </source>
</reference>
<dbReference type="GO" id="GO:0030151">
    <property type="term" value="F:molybdenum ion binding"/>
    <property type="evidence" value="ECO:0007669"/>
    <property type="project" value="InterPro"/>
</dbReference>
<dbReference type="AlphaFoldDB" id="A0A9P6HVK0"/>
<evidence type="ECO:0008006" key="9">
    <source>
        <dbReference type="Google" id="ProtNLM"/>
    </source>
</evidence>
<evidence type="ECO:0000313" key="8">
    <source>
        <dbReference type="Proteomes" id="UP000781932"/>
    </source>
</evidence>
<evidence type="ECO:0000256" key="4">
    <source>
        <dbReference type="ARBA" id="ARBA00023002"/>
    </source>
</evidence>
<keyword evidence="8" id="KW-1185">Reference proteome</keyword>
<dbReference type="GO" id="GO:0006790">
    <property type="term" value="P:sulfur compound metabolic process"/>
    <property type="evidence" value="ECO:0007669"/>
    <property type="project" value="TreeGrafter"/>
</dbReference>
<dbReference type="EMBL" id="JAATWM020000041">
    <property type="protein sequence ID" value="KAF9871962.1"/>
    <property type="molecule type" value="Genomic_DNA"/>
</dbReference>
<keyword evidence="3" id="KW-0479">Metal-binding</keyword>
<evidence type="ECO:0000313" key="7">
    <source>
        <dbReference type="EMBL" id="KAF9871962.1"/>
    </source>
</evidence>
<dbReference type="PANTHER" id="PTHR19372:SF7">
    <property type="entry name" value="SULFITE OXIDASE, MITOCHONDRIAL"/>
    <property type="match status" value="1"/>
</dbReference>
<evidence type="ECO:0000256" key="1">
    <source>
        <dbReference type="ARBA" id="ARBA00001924"/>
    </source>
</evidence>
<protein>
    <recommendedName>
        <fullName evidence="9">Sulfite oxidase</fullName>
    </recommendedName>
</protein>
<dbReference type="InterPro" id="IPR036374">
    <property type="entry name" value="OxRdtase_Mopterin-bd_sf"/>
</dbReference>
<dbReference type="GO" id="GO:0005739">
    <property type="term" value="C:mitochondrion"/>
    <property type="evidence" value="ECO:0007669"/>
    <property type="project" value="TreeGrafter"/>
</dbReference>
<sequence length="345" mass="39185">MALSTVPPTGREREACLSINPEGFFIRHPPAPHLLSSFFTPEDQLFQTIHMGAAVIDKARWLLVVDGLVERPFALTFDQLRQLPRRSVKAFHECYGSPLKPPTEAVWRIGNVVWTGVRLSHLMQLARPSPEAIFVWSEGLDYGTFHGVTADRYQKDLPMEKALREEVLVAYEMNGKPVGKERGGPVRLVVPGWFGTSMTKWLSRISFRDRRASGPYTTTFYNEIDPTDAEGKRTRPVWQVEVNSIITRPEPDAVLHGPEVRIEGWAWCHDEVIEVMVTADGGHIWNDATVARRTEFEWQRWSIVLKLEKGDHEVMARASSTSALKQPLSGRRNHMHTVSFKVRGP</sequence>
<name>A0A9P6HVK0_9PEZI</name>
<evidence type="ECO:0000256" key="2">
    <source>
        <dbReference type="ARBA" id="ARBA00022505"/>
    </source>
</evidence>
<dbReference type="PRINTS" id="PR00407">
    <property type="entry name" value="EUMOPTERIN"/>
</dbReference>
<dbReference type="OrthoDB" id="10051395at2759"/>
<dbReference type="PANTHER" id="PTHR19372">
    <property type="entry name" value="SULFITE REDUCTASE"/>
    <property type="match status" value="1"/>
</dbReference>
<comment type="caution">
    <text evidence="7">The sequence shown here is derived from an EMBL/GenBank/DDBJ whole genome shotgun (WGS) entry which is preliminary data.</text>
</comment>
<dbReference type="SUPFAM" id="SSF81296">
    <property type="entry name" value="E set domains"/>
    <property type="match status" value="1"/>
</dbReference>
<dbReference type="Pfam" id="PF03404">
    <property type="entry name" value="Mo-co_dimer"/>
    <property type="match status" value="1"/>
</dbReference>
<dbReference type="InterPro" id="IPR000572">
    <property type="entry name" value="OxRdtase_Mopterin-bd_dom"/>
</dbReference>
<dbReference type="GO" id="GO:0008482">
    <property type="term" value="F:sulfite oxidase activity"/>
    <property type="evidence" value="ECO:0007669"/>
    <property type="project" value="TreeGrafter"/>
</dbReference>
<dbReference type="InterPro" id="IPR005066">
    <property type="entry name" value="MoCF_OxRdtse_dimer"/>
</dbReference>
<keyword evidence="2" id="KW-0500">Molybdenum</keyword>
<feature type="domain" description="Oxidoreductase molybdopterin-binding" evidence="5">
    <location>
        <begin position="51"/>
        <end position="215"/>
    </location>
</feature>
<evidence type="ECO:0000259" key="5">
    <source>
        <dbReference type="Pfam" id="PF00174"/>
    </source>
</evidence>
<dbReference type="Pfam" id="PF00174">
    <property type="entry name" value="Oxidored_molyb"/>
    <property type="match status" value="1"/>
</dbReference>
<evidence type="ECO:0000256" key="3">
    <source>
        <dbReference type="ARBA" id="ARBA00022723"/>
    </source>
</evidence>
<reference evidence="7" key="1">
    <citation type="submission" date="2020-03" db="EMBL/GenBank/DDBJ databases">
        <authorList>
            <person name="He L."/>
        </authorList>
    </citation>
    <scope>NUCLEOTIDE SEQUENCE</scope>
    <source>
        <strain evidence="7">CkLH20</strain>
    </source>
</reference>
<evidence type="ECO:0000259" key="6">
    <source>
        <dbReference type="Pfam" id="PF03404"/>
    </source>
</evidence>
<dbReference type="InterPro" id="IPR008335">
    <property type="entry name" value="Mopterin_OxRdtase_euk"/>
</dbReference>
<dbReference type="GO" id="GO:0043546">
    <property type="term" value="F:molybdopterin cofactor binding"/>
    <property type="evidence" value="ECO:0007669"/>
    <property type="project" value="TreeGrafter"/>
</dbReference>
<dbReference type="GeneID" id="62166382"/>
<gene>
    <name evidence="7" type="ORF">CkaCkLH20_10594</name>
</gene>
<organism evidence="7 8">
    <name type="scientific">Colletotrichum karsti</name>
    <dbReference type="NCBI Taxonomy" id="1095194"/>
    <lineage>
        <taxon>Eukaryota</taxon>
        <taxon>Fungi</taxon>
        <taxon>Dikarya</taxon>
        <taxon>Ascomycota</taxon>
        <taxon>Pezizomycotina</taxon>
        <taxon>Sordariomycetes</taxon>
        <taxon>Hypocreomycetidae</taxon>
        <taxon>Glomerellales</taxon>
        <taxon>Glomerellaceae</taxon>
        <taxon>Colletotrichum</taxon>
        <taxon>Colletotrichum boninense species complex</taxon>
    </lineage>
</organism>
<dbReference type="GO" id="GO:0020037">
    <property type="term" value="F:heme binding"/>
    <property type="evidence" value="ECO:0007669"/>
    <property type="project" value="TreeGrafter"/>
</dbReference>
<accession>A0A9P6HVK0</accession>
<dbReference type="InterPro" id="IPR014756">
    <property type="entry name" value="Ig_E-set"/>
</dbReference>
<feature type="domain" description="Moybdenum cofactor oxidoreductase dimerisation" evidence="6">
    <location>
        <begin position="237"/>
        <end position="333"/>
    </location>
</feature>
<dbReference type="SUPFAM" id="SSF56524">
    <property type="entry name" value="Oxidoreductase molybdopterin-binding domain"/>
    <property type="match status" value="1"/>
</dbReference>